<keyword evidence="2" id="KW-0808">Transferase</keyword>
<dbReference type="InterPro" id="IPR003837">
    <property type="entry name" value="GatC"/>
</dbReference>
<dbReference type="Gene3D" id="1.10.20.60">
    <property type="entry name" value="Glu-tRNAGln amidotransferase C subunit, N-terminal domain"/>
    <property type="match status" value="1"/>
</dbReference>
<dbReference type="OrthoDB" id="9813938at2"/>
<dbReference type="PANTHER" id="PTHR15004">
    <property type="entry name" value="GLUTAMYL-TRNA(GLN) AMIDOTRANSFERASE SUBUNIT C, MITOCHONDRIAL"/>
    <property type="match status" value="1"/>
</dbReference>
<keyword evidence="1" id="KW-0067">ATP-binding</keyword>
<evidence type="ECO:0000313" key="3">
    <source>
        <dbReference type="Proteomes" id="UP000325286"/>
    </source>
</evidence>
<comment type="similarity">
    <text evidence="1">Belongs to the GatC family.</text>
</comment>
<dbReference type="GO" id="GO:0050567">
    <property type="term" value="F:glutaminyl-tRNA synthase (glutamine-hydrolyzing) activity"/>
    <property type="evidence" value="ECO:0007669"/>
    <property type="project" value="UniProtKB-UniRule"/>
</dbReference>
<comment type="subunit">
    <text evidence="1">Heterotrimer of A, B and C subunits.</text>
</comment>
<evidence type="ECO:0000313" key="2">
    <source>
        <dbReference type="EMBL" id="QEG39417.1"/>
    </source>
</evidence>
<dbReference type="GO" id="GO:0006450">
    <property type="term" value="P:regulation of translational fidelity"/>
    <property type="evidence" value="ECO:0007669"/>
    <property type="project" value="InterPro"/>
</dbReference>
<dbReference type="HAMAP" id="MF_00122">
    <property type="entry name" value="GatC"/>
    <property type="match status" value="1"/>
</dbReference>
<gene>
    <name evidence="1 2" type="primary">gatC</name>
    <name evidence="2" type="ORF">UC8_14070</name>
</gene>
<dbReference type="RefSeq" id="WP_068138925.1">
    <property type="nucleotide sequence ID" value="NZ_CP042914.1"/>
</dbReference>
<dbReference type="InterPro" id="IPR036113">
    <property type="entry name" value="Asp/Glu-ADT_sf_sub_c"/>
</dbReference>
<dbReference type="PANTHER" id="PTHR15004:SF0">
    <property type="entry name" value="GLUTAMYL-TRNA(GLN) AMIDOTRANSFERASE SUBUNIT C, MITOCHONDRIAL"/>
    <property type="match status" value="1"/>
</dbReference>
<dbReference type="SUPFAM" id="SSF141000">
    <property type="entry name" value="Glu-tRNAGln amidotransferase C subunit"/>
    <property type="match status" value="1"/>
</dbReference>
<evidence type="ECO:0000256" key="1">
    <source>
        <dbReference type="HAMAP-Rule" id="MF_00122"/>
    </source>
</evidence>
<reference evidence="2 3" key="1">
    <citation type="submission" date="2019-08" db="EMBL/GenBank/DDBJ databases">
        <title>Deep-cultivation of Planctomycetes and their phenomic and genomic characterization uncovers novel biology.</title>
        <authorList>
            <person name="Wiegand S."/>
            <person name="Jogler M."/>
            <person name="Boedeker C."/>
            <person name="Pinto D."/>
            <person name="Vollmers J."/>
            <person name="Rivas-Marin E."/>
            <person name="Kohn T."/>
            <person name="Peeters S.H."/>
            <person name="Heuer A."/>
            <person name="Rast P."/>
            <person name="Oberbeckmann S."/>
            <person name="Bunk B."/>
            <person name="Jeske O."/>
            <person name="Meyerdierks A."/>
            <person name="Storesund J.E."/>
            <person name="Kallscheuer N."/>
            <person name="Luecker S."/>
            <person name="Lage O.M."/>
            <person name="Pohl T."/>
            <person name="Merkel B.J."/>
            <person name="Hornburger P."/>
            <person name="Mueller R.-W."/>
            <person name="Bruemmer F."/>
            <person name="Labrenz M."/>
            <person name="Spormann A.M."/>
            <person name="Op den Camp H."/>
            <person name="Overmann J."/>
            <person name="Amann R."/>
            <person name="Jetten M.S.M."/>
            <person name="Mascher T."/>
            <person name="Medema M.H."/>
            <person name="Devos D.P."/>
            <person name="Kaster A.-K."/>
            <person name="Ovreas L."/>
            <person name="Rohde M."/>
            <person name="Galperin M.Y."/>
            <person name="Jogler C."/>
        </authorList>
    </citation>
    <scope>NUCLEOTIDE SEQUENCE [LARGE SCALE GENOMIC DNA]</scope>
    <source>
        <strain evidence="2 3">UC8</strain>
    </source>
</reference>
<dbReference type="GO" id="GO:0050566">
    <property type="term" value="F:asparaginyl-tRNA synthase (glutamine-hydrolyzing) activity"/>
    <property type="evidence" value="ECO:0007669"/>
    <property type="project" value="RHEA"/>
</dbReference>
<dbReference type="NCBIfam" id="TIGR00135">
    <property type="entry name" value="gatC"/>
    <property type="match status" value="1"/>
</dbReference>
<dbReference type="GO" id="GO:0016740">
    <property type="term" value="F:transferase activity"/>
    <property type="evidence" value="ECO:0007669"/>
    <property type="project" value="UniProtKB-KW"/>
</dbReference>
<keyword evidence="1" id="KW-0648">Protein biosynthesis</keyword>
<proteinExistence type="inferred from homology"/>
<keyword evidence="3" id="KW-1185">Reference proteome</keyword>
<dbReference type="Proteomes" id="UP000325286">
    <property type="component" value="Chromosome"/>
</dbReference>
<dbReference type="GO" id="GO:0070681">
    <property type="term" value="P:glutaminyl-tRNAGln biosynthesis via transamidation"/>
    <property type="evidence" value="ECO:0007669"/>
    <property type="project" value="TreeGrafter"/>
</dbReference>
<dbReference type="GO" id="GO:0006412">
    <property type="term" value="P:translation"/>
    <property type="evidence" value="ECO:0007669"/>
    <property type="project" value="UniProtKB-UniRule"/>
</dbReference>
<accession>A0A5B9QJY1</accession>
<dbReference type="Pfam" id="PF02686">
    <property type="entry name" value="GatC"/>
    <property type="match status" value="1"/>
</dbReference>
<organism evidence="2 3">
    <name type="scientific">Roseimaritima ulvae</name>
    <dbReference type="NCBI Taxonomy" id="980254"/>
    <lineage>
        <taxon>Bacteria</taxon>
        <taxon>Pseudomonadati</taxon>
        <taxon>Planctomycetota</taxon>
        <taxon>Planctomycetia</taxon>
        <taxon>Pirellulales</taxon>
        <taxon>Pirellulaceae</taxon>
        <taxon>Roseimaritima</taxon>
    </lineage>
</organism>
<dbReference type="GO" id="GO:0005524">
    <property type="term" value="F:ATP binding"/>
    <property type="evidence" value="ECO:0007669"/>
    <property type="project" value="UniProtKB-KW"/>
</dbReference>
<dbReference type="KEGG" id="rul:UC8_14070"/>
<comment type="catalytic activity">
    <reaction evidence="1">
        <text>L-aspartyl-tRNA(Asn) + L-glutamine + ATP + H2O = L-asparaginyl-tRNA(Asn) + L-glutamate + ADP + phosphate + 2 H(+)</text>
        <dbReference type="Rhea" id="RHEA:14513"/>
        <dbReference type="Rhea" id="RHEA-COMP:9674"/>
        <dbReference type="Rhea" id="RHEA-COMP:9677"/>
        <dbReference type="ChEBI" id="CHEBI:15377"/>
        <dbReference type="ChEBI" id="CHEBI:15378"/>
        <dbReference type="ChEBI" id="CHEBI:29985"/>
        <dbReference type="ChEBI" id="CHEBI:30616"/>
        <dbReference type="ChEBI" id="CHEBI:43474"/>
        <dbReference type="ChEBI" id="CHEBI:58359"/>
        <dbReference type="ChEBI" id="CHEBI:78515"/>
        <dbReference type="ChEBI" id="CHEBI:78516"/>
        <dbReference type="ChEBI" id="CHEBI:456216"/>
    </reaction>
</comment>
<keyword evidence="1" id="KW-0547">Nucleotide-binding</keyword>
<comment type="function">
    <text evidence="1">Allows the formation of correctly charged Asn-tRNA(Asn) or Gln-tRNA(Gln) through the transamidation of misacylated Asp-tRNA(Asn) or Glu-tRNA(Gln) in organisms which lack either or both of asparaginyl-tRNA or glutaminyl-tRNA synthetases. The reaction takes place in the presence of glutamine and ATP through an activated phospho-Asp-tRNA(Asn) or phospho-Glu-tRNA(Gln).</text>
</comment>
<dbReference type="AlphaFoldDB" id="A0A5B9QJY1"/>
<sequence>MAFSDDDIRKLAHLARLELTDQEVQTLGPQLERILGFVEQLAELDTEDVEPMTTALDVNNRWVSDTIEPGLPREAALANAPLADKECFLVPPVLPS</sequence>
<dbReference type="EMBL" id="CP042914">
    <property type="protein sequence ID" value="QEG39417.1"/>
    <property type="molecule type" value="Genomic_DNA"/>
</dbReference>
<comment type="catalytic activity">
    <reaction evidence="1">
        <text>L-glutamyl-tRNA(Gln) + L-glutamine + ATP + H2O = L-glutaminyl-tRNA(Gln) + L-glutamate + ADP + phosphate + H(+)</text>
        <dbReference type="Rhea" id="RHEA:17521"/>
        <dbReference type="Rhea" id="RHEA-COMP:9681"/>
        <dbReference type="Rhea" id="RHEA-COMP:9684"/>
        <dbReference type="ChEBI" id="CHEBI:15377"/>
        <dbReference type="ChEBI" id="CHEBI:15378"/>
        <dbReference type="ChEBI" id="CHEBI:29985"/>
        <dbReference type="ChEBI" id="CHEBI:30616"/>
        <dbReference type="ChEBI" id="CHEBI:43474"/>
        <dbReference type="ChEBI" id="CHEBI:58359"/>
        <dbReference type="ChEBI" id="CHEBI:78520"/>
        <dbReference type="ChEBI" id="CHEBI:78521"/>
        <dbReference type="ChEBI" id="CHEBI:456216"/>
    </reaction>
</comment>
<protein>
    <recommendedName>
        <fullName evidence="1">Aspartyl/glutamyl-tRNA(Asn/Gln) amidotransferase subunit C</fullName>
        <shortName evidence="1">Asp/Glu-ADT subunit C</shortName>
        <ecNumber evidence="1">6.3.5.-</ecNumber>
    </recommendedName>
</protein>
<keyword evidence="1 2" id="KW-0436">Ligase</keyword>
<dbReference type="EC" id="6.3.5.-" evidence="1"/>
<name>A0A5B9QJY1_9BACT</name>